<protein>
    <recommendedName>
        <fullName evidence="3">Tyrosinase copper-binding domain-containing protein</fullName>
    </recommendedName>
</protein>
<evidence type="ECO:0000313" key="4">
    <source>
        <dbReference type="EMBL" id="KHJ95366.1"/>
    </source>
</evidence>
<dbReference type="PANTHER" id="PTHR11474:SF114">
    <property type="entry name" value="TYROSINASE-LIKE PROTEIN TYR-3-RELATED"/>
    <property type="match status" value="1"/>
</dbReference>
<dbReference type="PANTHER" id="PTHR11474">
    <property type="entry name" value="TYROSINASE FAMILY MEMBER"/>
    <property type="match status" value="1"/>
</dbReference>
<dbReference type="GO" id="GO:0046872">
    <property type="term" value="F:metal ion binding"/>
    <property type="evidence" value="ECO:0007669"/>
    <property type="project" value="UniProtKB-KW"/>
</dbReference>
<keyword evidence="2" id="KW-0732">Signal</keyword>
<dbReference type="OrthoDB" id="6132182at2759"/>
<sequence>MKYFIFLAAVLSRITLVTSIDCSTAPTEALRVVCQQLQRWDEEARVISPTSVMPPAIAGRIMIAADFAPIASNMYQCMTIACLCSFFGGIGGDSCTIQGRPLRKALRKEYRQLSDDERNRVHAAFRALKNSGEFDHLATVHAQFSTSGGAHSGPAFLPWHREFIKRVEIALRQVDPEIALPYWDSTLDENMPDSKDSIIWTNEFMGETTAGSVSSGPFRNWRTLEARPNIRRDVGAKGKCFSEDEIQFMLSQSDIGQVLAATAPRPVG</sequence>
<dbReference type="SUPFAM" id="SSF48056">
    <property type="entry name" value="Di-copper centre-containing domain"/>
    <property type="match status" value="1"/>
</dbReference>
<keyword evidence="5" id="KW-1185">Reference proteome</keyword>
<dbReference type="InterPro" id="IPR050316">
    <property type="entry name" value="Tyrosinase/Hemocyanin"/>
</dbReference>
<dbReference type="AlphaFoldDB" id="A0A0B1TGX5"/>
<dbReference type="GO" id="GO:0016491">
    <property type="term" value="F:oxidoreductase activity"/>
    <property type="evidence" value="ECO:0007669"/>
    <property type="project" value="InterPro"/>
</dbReference>
<accession>A0A0B1TGX5</accession>
<feature type="signal peptide" evidence="2">
    <location>
        <begin position="1"/>
        <end position="19"/>
    </location>
</feature>
<organism evidence="4 5">
    <name type="scientific">Oesophagostomum dentatum</name>
    <name type="common">Nodular worm</name>
    <dbReference type="NCBI Taxonomy" id="61180"/>
    <lineage>
        <taxon>Eukaryota</taxon>
        <taxon>Metazoa</taxon>
        <taxon>Ecdysozoa</taxon>
        <taxon>Nematoda</taxon>
        <taxon>Chromadorea</taxon>
        <taxon>Rhabditida</taxon>
        <taxon>Rhabditina</taxon>
        <taxon>Rhabditomorpha</taxon>
        <taxon>Strongyloidea</taxon>
        <taxon>Strongylidae</taxon>
        <taxon>Oesophagostomum</taxon>
    </lineage>
</organism>
<evidence type="ECO:0000259" key="3">
    <source>
        <dbReference type="Pfam" id="PF00264"/>
    </source>
</evidence>
<feature type="domain" description="Tyrosinase copper-binding" evidence="3">
    <location>
        <begin position="133"/>
        <end position="254"/>
    </location>
</feature>
<evidence type="ECO:0000256" key="1">
    <source>
        <dbReference type="ARBA" id="ARBA00022723"/>
    </source>
</evidence>
<keyword evidence="1" id="KW-0479">Metal-binding</keyword>
<dbReference type="Proteomes" id="UP000053660">
    <property type="component" value="Unassembled WGS sequence"/>
</dbReference>
<gene>
    <name evidence="4" type="ORF">OESDEN_04685</name>
</gene>
<name>A0A0B1TGX5_OESDE</name>
<feature type="chain" id="PRO_5002062590" description="Tyrosinase copper-binding domain-containing protein" evidence="2">
    <location>
        <begin position="20"/>
        <end position="268"/>
    </location>
</feature>
<reference evidence="4 5" key="1">
    <citation type="submission" date="2014-03" db="EMBL/GenBank/DDBJ databases">
        <title>Draft genome of the hookworm Oesophagostomum dentatum.</title>
        <authorList>
            <person name="Mitreva M."/>
        </authorList>
    </citation>
    <scope>NUCLEOTIDE SEQUENCE [LARGE SCALE GENOMIC DNA]</scope>
    <source>
        <strain evidence="4 5">OD-Hann</strain>
    </source>
</reference>
<dbReference type="InterPro" id="IPR008922">
    <property type="entry name" value="Di-copper_centre_dom_sf"/>
</dbReference>
<evidence type="ECO:0000313" key="5">
    <source>
        <dbReference type="Proteomes" id="UP000053660"/>
    </source>
</evidence>
<dbReference type="Pfam" id="PF00264">
    <property type="entry name" value="Tyrosinase"/>
    <property type="match status" value="1"/>
</dbReference>
<proteinExistence type="predicted"/>
<evidence type="ECO:0000256" key="2">
    <source>
        <dbReference type="SAM" id="SignalP"/>
    </source>
</evidence>
<dbReference type="Gene3D" id="1.10.1280.10">
    <property type="entry name" value="Di-copper center containing domain from catechol oxidase"/>
    <property type="match status" value="1"/>
</dbReference>
<dbReference type="EMBL" id="KN549986">
    <property type="protein sequence ID" value="KHJ95366.1"/>
    <property type="molecule type" value="Genomic_DNA"/>
</dbReference>
<dbReference type="InterPro" id="IPR002227">
    <property type="entry name" value="Tyrosinase_Cu-bd"/>
</dbReference>